<dbReference type="EMBL" id="JABFXE010000322">
    <property type="protein sequence ID" value="NUQ88309.1"/>
    <property type="molecule type" value="Genomic_DNA"/>
</dbReference>
<dbReference type="AlphaFoldDB" id="A0A850C2P6"/>
<dbReference type="Gene3D" id="2.30.110.10">
    <property type="entry name" value="Electron Transport, Fmn-binding Protein, Chain A"/>
    <property type="match status" value="1"/>
</dbReference>
<gene>
    <name evidence="1" type="ORF">HOQ43_07585</name>
</gene>
<organism evidence="1 2">
    <name type="scientific">Glycomyces artemisiae</name>
    <dbReference type="NCBI Taxonomy" id="1076443"/>
    <lineage>
        <taxon>Bacteria</taxon>
        <taxon>Bacillati</taxon>
        <taxon>Actinomycetota</taxon>
        <taxon>Actinomycetes</taxon>
        <taxon>Glycomycetales</taxon>
        <taxon>Glycomycetaceae</taxon>
        <taxon>Glycomyces</taxon>
    </lineage>
</organism>
<proteinExistence type="predicted"/>
<evidence type="ECO:0000313" key="2">
    <source>
        <dbReference type="Proteomes" id="UP000574690"/>
    </source>
</evidence>
<dbReference type="InterPro" id="IPR012349">
    <property type="entry name" value="Split_barrel_FMN-bd"/>
</dbReference>
<protein>
    <submittedName>
        <fullName evidence="1">Pyridoxamine 5'-phosphate oxidase family protein</fullName>
    </submittedName>
</protein>
<accession>A0A850C2P6</accession>
<dbReference type="InterPro" id="IPR024747">
    <property type="entry name" value="Pyridox_Oxase-rel"/>
</dbReference>
<name>A0A850C2P6_9ACTN</name>
<dbReference type="SUPFAM" id="SSF50475">
    <property type="entry name" value="FMN-binding split barrel"/>
    <property type="match status" value="1"/>
</dbReference>
<dbReference type="Proteomes" id="UP000574690">
    <property type="component" value="Unassembled WGS sequence"/>
</dbReference>
<dbReference type="Pfam" id="PF12900">
    <property type="entry name" value="Pyridox_ox_2"/>
    <property type="match status" value="1"/>
</dbReference>
<sequence length="138" mass="14927">MEDERKPVELEPKVALGLLTRAEFGRVAFVADGLPVIRPLNHVVFEGRVIVCTQSSSVFAAAVRAQPHLAVAYQADEIESHGRIGWSVLVDGTAADITGEPGAERLGMRVQSWIDRPLDTVIAISPEHVSGLRLTIAH</sequence>
<evidence type="ECO:0000313" key="1">
    <source>
        <dbReference type="EMBL" id="NUQ88309.1"/>
    </source>
</evidence>
<comment type="caution">
    <text evidence="1">The sequence shown here is derived from an EMBL/GenBank/DDBJ whole genome shotgun (WGS) entry which is preliminary data.</text>
</comment>
<reference evidence="1 2" key="1">
    <citation type="submission" date="2020-05" db="EMBL/GenBank/DDBJ databases">
        <title>DNA-SIP metagenomic assembled genomes.</title>
        <authorList>
            <person name="Yu J."/>
        </authorList>
    </citation>
    <scope>NUCLEOTIDE SEQUENCE [LARGE SCALE GENOMIC DNA]</scope>
    <source>
        <strain evidence="1">Bin5.27</strain>
    </source>
</reference>